<name>A0AA39V863_9LECA</name>
<accession>A0AA39V863</accession>
<dbReference type="EMBL" id="JAFEKC020000012">
    <property type="protein sequence ID" value="KAK0511860.1"/>
    <property type="molecule type" value="Genomic_DNA"/>
</dbReference>
<dbReference type="GO" id="GO:0008237">
    <property type="term" value="F:metallopeptidase activity"/>
    <property type="evidence" value="ECO:0007669"/>
    <property type="project" value="InterPro"/>
</dbReference>
<reference evidence="2" key="1">
    <citation type="submission" date="2023-03" db="EMBL/GenBank/DDBJ databases">
        <title>Complete genome of Cladonia borealis.</title>
        <authorList>
            <person name="Park H."/>
        </authorList>
    </citation>
    <scope>NUCLEOTIDE SEQUENCE</scope>
    <source>
        <strain evidence="2">ANT050790</strain>
    </source>
</reference>
<dbReference type="Proteomes" id="UP001166286">
    <property type="component" value="Unassembled WGS sequence"/>
</dbReference>
<protein>
    <submittedName>
        <fullName evidence="2">Uncharacterized protein</fullName>
    </submittedName>
</protein>
<evidence type="ECO:0000313" key="2">
    <source>
        <dbReference type="EMBL" id="KAK0511860.1"/>
    </source>
</evidence>
<keyword evidence="3" id="KW-1185">Reference proteome</keyword>
<gene>
    <name evidence="2" type="ORF">JMJ35_005710</name>
</gene>
<evidence type="ECO:0000256" key="1">
    <source>
        <dbReference type="SAM" id="MobiDB-lite"/>
    </source>
</evidence>
<dbReference type="AlphaFoldDB" id="A0AA39V863"/>
<dbReference type="SUPFAM" id="SSF55486">
    <property type="entry name" value="Metalloproteases ('zincins'), catalytic domain"/>
    <property type="match status" value="1"/>
</dbReference>
<dbReference type="Gene3D" id="3.40.390.10">
    <property type="entry name" value="Collagenase (Catalytic Domain)"/>
    <property type="match status" value="1"/>
</dbReference>
<feature type="region of interest" description="Disordered" evidence="1">
    <location>
        <begin position="312"/>
        <end position="337"/>
    </location>
</feature>
<dbReference type="InterPro" id="IPR024079">
    <property type="entry name" value="MetalloPept_cat_dom_sf"/>
</dbReference>
<proteinExistence type="predicted"/>
<organism evidence="2 3">
    <name type="scientific">Cladonia borealis</name>
    <dbReference type="NCBI Taxonomy" id="184061"/>
    <lineage>
        <taxon>Eukaryota</taxon>
        <taxon>Fungi</taxon>
        <taxon>Dikarya</taxon>
        <taxon>Ascomycota</taxon>
        <taxon>Pezizomycotina</taxon>
        <taxon>Lecanoromycetes</taxon>
        <taxon>OSLEUM clade</taxon>
        <taxon>Lecanoromycetidae</taxon>
        <taxon>Lecanorales</taxon>
        <taxon>Lecanorineae</taxon>
        <taxon>Cladoniaceae</taxon>
        <taxon>Cladonia</taxon>
    </lineage>
</organism>
<sequence>MERKGKYKLYKENIAPASTLLRRDDPGAWPWPANKSSIVDEASTPDMPPQDLTLSASPVTTQGQISKRFIEKNCDAGKKFKIKEAWKEAKLLATAQTTTVLGYNYDIPHTQWLGKDWNSDSWSFWKWDYRSMIAKNMVRSLGIYSDNAPQHDYIYWYCYDYSGECTGSTQAYSWDETGLFWSNHYTVFCDPFYQRMTLADQIQQHANDKNEQKVMENFHLNRGQIMFHETWHYKLLVSDPRAEDYAYQAQPVWDMAKDPKKGTNWAYVNADSYALDGVAIYVQQYYKSSMSPVPWRELSHFDAEAAAAVSAPAPDNATAKTLDARPPNWVGPTSTTEQPDLSIWEQVNDDNQTPSITSVVAFNPSSAPPDQPTGGPDTTATCQTFKDCPNCPQGQCTACSASWSISVQNPG</sequence>
<evidence type="ECO:0000313" key="3">
    <source>
        <dbReference type="Proteomes" id="UP001166286"/>
    </source>
</evidence>
<comment type="caution">
    <text evidence="2">The sequence shown here is derived from an EMBL/GenBank/DDBJ whole genome shotgun (WGS) entry which is preliminary data.</text>
</comment>